<sequence length="64" mass="6994">MPLKPATDKNQQHQQVDTTSTCADCVSAFKNEIIPKEKNKVNKDALCCRAKEGSEKSGSKSGIR</sequence>
<accession>A0A494VZ08</accession>
<proteinExistence type="predicted"/>
<dbReference type="EMBL" id="CP032869">
    <property type="protein sequence ID" value="AYL96548.1"/>
    <property type="molecule type" value="Genomic_DNA"/>
</dbReference>
<name>A0A494VZ08_9SPHI</name>
<evidence type="ECO:0000313" key="2">
    <source>
        <dbReference type="Proteomes" id="UP000270046"/>
    </source>
</evidence>
<protein>
    <submittedName>
        <fullName evidence="1">Uncharacterized protein</fullName>
    </submittedName>
</protein>
<organism evidence="1 2">
    <name type="scientific">Mucilaginibacter celer</name>
    <dbReference type="NCBI Taxonomy" id="2305508"/>
    <lineage>
        <taxon>Bacteria</taxon>
        <taxon>Pseudomonadati</taxon>
        <taxon>Bacteroidota</taxon>
        <taxon>Sphingobacteriia</taxon>
        <taxon>Sphingobacteriales</taxon>
        <taxon>Sphingobacteriaceae</taxon>
        <taxon>Mucilaginibacter</taxon>
    </lineage>
</organism>
<dbReference type="AlphaFoldDB" id="A0A494VZ08"/>
<reference evidence="1 2" key="1">
    <citation type="submission" date="2018-10" db="EMBL/GenBank/DDBJ databases">
        <title>Genome sequencing of Mucilaginibacter sp. HYN0043.</title>
        <authorList>
            <person name="Kim M."/>
            <person name="Yi H."/>
        </authorList>
    </citation>
    <scope>NUCLEOTIDE SEQUENCE [LARGE SCALE GENOMIC DNA]</scope>
    <source>
        <strain evidence="1 2">HYN0043</strain>
    </source>
</reference>
<dbReference type="Proteomes" id="UP000270046">
    <property type="component" value="Chromosome"/>
</dbReference>
<keyword evidence="2" id="KW-1185">Reference proteome</keyword>
<dbReference type="KEGG" id="muh:HYN43_015115"/>
<gene>
    <name evidence="1" type="ORF">HYN43_015115</name>
</gene>
<evidence type="ECO:0000313" key="1">
    <source>
        <dbReference type="EMBL" id="AYL96548.1"/>
    </source>
</evidence>